<sequence length="316" mass="35651">MGKERPDRRSSSRARLPPPQPPTVPPGFVTPSPYLVSSYQRPAGSAPGHGNVGGGHGGGGGGGGRHDLATLAEQPDPKANQKVRNSIVLCVYRHSQKAFDYRFVPLRSSTDHRLDRASQHFTTDLHVFQEMRRTYEKELRGRIRRFFSFKVPSTVRLLQYGDGMFFRPDQEDDIFSSKFMRIWHNPKEELDGAMDRYEWNRWLLQQKALADELDMAVELIEDYVPDRIVLFLGMWLIVIAVLTAAWLIEGGEPGLVSTVMGFVLTFIAALVALTSVWDWFDGNRSKEIQERAVVVIPNAIERQQGQKLGQKGPPPP</sequence>
<dbReference type="InParanoid" id="A0A218ZA14"/>
<protein>
    <submittedName>
        <fullName evidence="3">Uncharacterized protein</fullName>
    </submittedName>
</protein>
<organism evidence="3 4">
    <name type="scientific">Diplocarpon coronariae</name>
    <dbReference type="NCBI Taxonomy" id="2795749"/>
    <lineage>
        <taxon>Eukaryota</taxon>
        <taxon>Fungi</taxon>
        <taxon>Dikarya</taxon>
        <taxon>Ascomycota</taxon>
        <taxon>Pezizomycotina</taxon>
        <taxon>Leotiomycetes</taxon>
        <taxon>Helotiales</taxon>
        <taxon>Drepanopezizaceae</taxon>
        <taxon>Diplocarpon</taxon>
    </lineage>
</organism>
<keyword evidence="2" id="KW-0812">Transmembrane</keyword>
<name>A0A218ZA14_9HELO</name>
<dbReference type="EMBL" id="MZNU01000133">
    <property type="protein sequence ID" value="OWP04115.1"/>
    <property type="molecule type" value="Genomic_DNA"/>
</dbReference>
<reference evidence="3 4" key="1">
    <citation type="submission" date="2017-04" db="EMBL/GenBank/DDBJ databases">
        <title>Draft genome sequence of Marssonina coronaria NL1: causal agent of apple blotch.</title>
        <authorList>
            <person name="Cheng Q."/>
        </authorList>
    </citation>
    <scope>NUCLEOTIDE SEQUENCE [LARGE SCALE GENOMIC DNA]</scope>
    <source>
        <strain evidence="3 4">NL1</strain>
    </source>
</reference>
<evidence type="ECO:0000256" key="1">
    <source>
        <dbReference type="SAM" id="MobiDB-lite"/>
    </source>
</evidence>
<evidence type="ECO:0000313" key="3">
    <source>
        <dbReference type="EMBL" id="OWP04115.1"/>
    </source>
</evidence>
<dbReference type="Proteomes" id="UP000242519">
    <property type="component" value="Unassembled WGS sequence"/>
</dbReference>
<keyword evidence="4" id="KW-1185">Reference proteome</keyword>
<feature type="transmembrane region" description="Helical" evidence="2">
    <location>
        <begin position="254"/>
        <end position="280"/>
    </location>
</feature>
<keyword evidence="2" id="KW-0472">Membrane</keyword>
<feature type="compositionally biased region" description="Basic and acidic residues" evidence="1">
    <location>
        <begin position="1"/>
        <end position="10"/>
    </location>
</feature>
<dbReference type="AlphaFoldDB" id="A0A218ZA14"/>
<feature type="compositionally biased region" description="Pro residues" evidence="1">
    <location>
        <begin position="16"/>
        <end position="25"/>
    </location>
</feature>
<accession>A0A218ZA14</accession>
<dbReference type="OrthoDB" id="3909107at2759"/>
<proteinExistence type="predicted"/>
<keyword evidence="2" id="KW-1133">Transmembrane helix</keyword>
<gene>
    <name evidence="3" type="ORF">B2J93_5936</name>
</gene>
<dbReference type="STRING" id="503106.A0A218ZA14"/>
<feature type="compositionally biased region" description="Gly residues" evidence="1">
    <location>
        <begin position="50"/>
        <end position="63"/>
    </location>
</feature>
<comment type="caution">
    <text evidence="3">The sequence shown here is derived from an EMBL/GenBank/DDBJ whole genome shotgun (WGS) entry which is preliminary data.</text>
</comment>
<feature type="transmembrane region" description="Helical" evidence="2">
    <location>
        <begin position="228"/>
        <end position="248"/>
    </location>
</feature>
<feature type="region of interest" description="Disordered" evidence="1">
    <location>
        <begin position="1"/>
        <end position="79"/>
    </location>
</feature>
<evidence type="ECO:0000313" key="4">
    <source>
        <dbReference type="Proteomes" id="UP000242519"/>
    </source>
</evidence>
<evidence type="ECO:0000256" key="2">
    <source>
        <dbReference type="SAM" id="Phobius"/>
    </source>
</evidence>